<sequence>GSGSGSDLLVQEKENITNYQKDDHTFNMLSLTYEIFTKFTTDIRN</sequence>
<evidence type="ECO:0000313" key="2">
    <source>
        <dbReference type="Proteomes" id="UP000789570"/>
    </source>
</evidence>
<dbReference type="AlphaFoldDB" id="A0A9N9P018"/>
<accession>A0A9N9P018</accession>
<gene>
    <name evidence="1" type="ORF">FCALED_LOCUS17814</name>
</gene>
<protein>
    <submittedName>
        <fullName evidence="1">17100_t:CDS:1</fullName>
    </submittedName>
</protein>
<evidence type="ECO:0000313" key="1">
    <source>
        <dbReference type="EMBL" id="CAG8775750.1"/>
    </source>
</evidence>
<dbReference type="EMBL" id="CAJVPQ010029872">
    <property type="protein sequence ID" value="CAG8775750.1"/>
    <property type="molecule type" value="Genomic_DNA"/>
</dbReference>
<comment type="caution">
    <text evidence="1">The sequence shown here is derived from an EMBL/GenBank/DDBJ whole genome shotgun (WGS) entry which is preliminary data.</text>
</comment>
<keyword evidence="2" id="KW-1185">Reference proteome</keyword>
<name>A0A9N9P018_9GLOM</name>
<organism evidence="1 2">
    <name type="scientific">Funneliformis caledonium</name>
    <dbReference type="NCBI Taxonomy" id="1117310"/>
    <lineage>
        <taxon>Eukaryota</taxon>
        <taxon>Fungi</taxon>
        <taxon>Fungi incertae sedis</taxon>
        <taxon>Mucoromycota</taxon>
        <taxon>Glomeromycotina</taxon>
        <taxon>Glomeromycetes</taxon>
        <taxon>Glomerales</taxon>
        <taxon>Glomeraceae</taxon>
        <taxon>Funneliformis</taxon>
    </lineage>
</organism>
<proteinExistence type="predicted"/>
<dbReference type="Proteomes" id="UP000789570">
    <property type="component" value="Unassembled WGS sequence"/>
</dbReference>
<reference evidence="1" key="1">
    <citation type="submission" date="2021-06" db="EMBL/GenBank/DDBJ databases">
        <authorList>
            <person name="Kallberg Y."/>
            <person name="Tangrot J."/>
            <person name="Rosling A."/>
        </authorList>
    </citation>
    <scope>NUCLEOTIDE SEQUENCE</scope>
    <source>
        <strain evidence="1">UK204</strain>
    </source>
</reference>
<feature type="non-terminal residue" evidence="1">
    <location>
        <position position="1"/>
    </location>
</feature>